<dbReference type="SUPFAM" id="SSF51215">
    <property type="entry name" value="Regulatory protein AraC"/>
    <property type="match status" value="1"/>
</dbReference>
<dbReference type="EMBL" id="BMWP01000001">
    <property type="protein sequence ID" value="GGW22364.1"/>
    <property type="molecule type" value="Genomic_DNA"/>
</dbReference>
<keyword evidence="1" id="KW-0805">Transcription regulation</keyword>
<evidence type="ECO:0000256" key="2">
    <source>
        <dbReference type="ARBA" id="ARBA00023125"/>
    </source>
</evidence>
<dbReference type="InterPro" id="IPR003313">
    <property type="entry name" value="AraC-bd"/>
</dbReference>
<dbReference type="InterPro" id="IPR018062">
    <property type="entry name" value="HTH_AraC-typ_CS"/>
</dbReference>
<evidence type="ECO:0000256" key="1">
    <source>
        <dbReference type="ARBA" id="ARBA00023015"/>
    </source>
</evidence>
<keyword evidence="2" id="KW-0238">DNA-binding</keyword>
<dbReference type="InterPro" id="IPR009057">
    <property type="entry name" value="Homeodomain-like_sf"/>
</dbReference>
<protein>
    <submittedName>
        <fullName evidence="5">AraC family transcriptional regulator</fullName>
    </submittedName>
</protein>
<dbReference type="InterPro" id="IPR018060">
    <property type="entry name" value="HTH_AraC"/>
</dbReference>
<dbReference type="Pfam" id="PF02311">
    <property type="entry name" value="AraC_binding"/>
    <property type="match status" value="1"/>
</dbReference>
<dbReference type="SUPFAM" id="SSF46689">
    <property type="entry name" value="Homeodomain-like"/>
    <property type="match status" value="2"/>
</dbReference>
<evidence type="ECO:0000256" key="3">
    <source>
        <dbReference type="ARBA" id="ARBA00023163"/>
    </source>
</evidence>
<dbReference type="PROSITE" id="PS00041">
    <property type="entry name" value="HTH_ARAC_FAMILY_1"/>
    <property type="match status" value="1"/>
</dbReference>
<proteinExistence type="predicted"/>
<dbReference type="CDD" id="cd06976">
    <property type="entry name" value="cupin_MtlR-like_N"/>
    <property type="match status" value="1"/>
</dbReference>
<dbReference type="InterPro" id="IPR037923">
    <property type="entry name" value="HTH-like"/>
</dbReference>
<dbReference type="Proteomes" id="UP000634668">
    <property type="component" value="Unassembled WGS sequence"/>
</dbReference>
<accession>A0A918MHG2</accession>
<dbReference type="PANTHER" id="PTHR43280:SF27">
    <property type="entry name" value="TRANSCRIPTIONAL REGULATOR MTLR"/>
    <property type="match status" value="1"/>
</dbReference>
<dbReference type="SMART" id="SM00342">
    <property type="entry name" value="HTH_ARAC"/>
    <property type="match status" value="1"/>
</dbReference>
<dbReference type="GO" id="GO:0003700">
    <property type="term" value="F:DNA-binding transcription factor activity"/>
    <property type="evidence" value="ECO:0007669"/>
    <property type="project" value="InterPro"/>
</dbReference>
<organism evidence="5 6">
    <name type="scientific">Arenibacter certesii</name>
    <dbReference type="NCBI Taxonomy" id="228955"/>
    <lineage>
        <taxon>Bacteria</taxon>
        <taxon>Pseudomonadati</taxon>
        <taxon>Bacteroidota</taxon>
        <taxon>Flavobacteriia</taxon>
        <taxon>Flavobacteriales</taxon>
        <taxon>Flavobacteriaceae</taxon>
        <taxon>Arenibacter</taxon>
    </lineage>
</organism>
<evidence type="ECO:0000313" key="6">
    <source>
        <dbReference type="Proteomes" id="UP000634668"/>
    </source>
</evidence>
<dbReference type="Gene3D" id="2.60.120.10">
    <property type="entry name" value="Jelly Rolls"/>
    <property type="match status" value="1"/>
</dbReference>
<dbReference type="Gene3D" id="1.10.10.60">
    <property type="entry name" value="Homeodomain-like"/>
    <property type="match status" value="2"/>
</dbReference>
<reference evidence="5" key="1">
    <citation type="journal article" date="2014" name="Int. J. Syst. Evol. Microbiol.">
        <title>Complete genome sequence of Corynebacterium casei LMG S-19264T (=DSM 44701T), isolated from a smear-ripened cheese.</title>
        <authorList>
            <consortium name="US DOE Joint Genome Institute (JGI-PGF)"/>
            <person name="Walter F."/>
            <person name="Albersmeier A."/>
            <person name="Kalinowski J."/>
            <person name="Ruckert C."/>
        </authorList>
    </citation>
    <scope>NUCLEOTIDE SEQUENCE</scope>
    <source>
        <strain evidence="5">KCTC 12113</strain>
    </source>
</reference>
<keyword evidence="3" id="KW-0804">Transcription</keyword>
<evidence type="ECO:0000313" key="5">
    <source>
        <dbReference type="EMBL" id="GGW22364.1"/>
    </source>
</evidence>
<keyword evidence="6" id="KW-1185">Reference proteome</keyword>
<dbReference type="PANTHER" id="PTHR43280">
    <property type="entry name" value="ARAC-FAMILY TRANSCRIPTIONAL REGULATOR"/>
    <property type="match status" value="1"/>
</dbReference>
<gene>
    <name evidence="5" type="ORF">GCM10007383_02430</name>
</gene>
<feature type="domain" description="HTH araC/xylS-type" evidence="4">
    <location>
        <begin position="191"/>
        <end position="289"/>
    </location>
</feature>
<dbReference type="InterPro" id="IPR014710">
    <property type="entry name" value="RmlC-like_jellyroll"/>
</dbReference>
<name>A0A918MHG2_9FLAO</name>
<dbReference type="PROSITE" id="PS01124">
    <property type="entry name" value="HTH_ARAC_FAMILY_2"/>
    <property type="match status" value="1"/>
</dbReference>
<evidence type="ECO:0000259" key="4">
    <source>
        <dbReference type="PROSITE" id="PS01124"/>
    </source>
</evidence>
<sequence>MREFMSNPNIEKTLTNKQTFIFKDLVGPYFNPNWHFHPEFQISIIAEGKGTRFVGDHVQSFEKGDLVITGPNLPHLWRSDDAYFEKDSDLTTRGLVIYFDNELLSESLLEKEEFYNINKLVENSVRGMEFYGETRQKVNQLMPEIAEERGFSRIMKLLEILDILANSEEYNLLASPGYVNVFKGDDAEKMQIVYDYVMDNFKTKISLEEIASLLNMTPTSFCRYFKPRANKTFTRFVNEIRIGHARKLLLEDNFNISQISYECGFNALSNFNRQFKSIVKMSPHEFRKLFLNIKTSIS</sequence>
<reference evidence="5" key="2">
    <citation type="submission" date="2020-09" db="EMBL/GenBank/DDBJ databases">
        <authorList>
            <person name="Sun Q."/>
            <person name="Kim S."/>
        </authorList>
    </citation>
    <scope>NUCLEOTIDE SEQUENCE</scope>
    <source>
        <strain evidence="5">KCTC 12113</strain>
    </source>
</reference>
<dbReference type="AlphaFoldDB" id="A0A918MHG2"/>
<dbReference type="Pfam" id="PF12833">
    <property type="entry name" value="HTH_18"/>
    <property type="match status" value="1"/>
</dbReference>
<comment type="caution">
    <text evidence="5">The sequence shown here is derived from an EMBL/GenBank/DDBJ whole genome shotgun (WGS) entry which is preliminary data.</text>
</comment>
<dbReference type="GO" id="GO:0043565">
    <property type="term" value="F:sequence-specific DNA binding"/>
    <property type="evidence" value="ECO:0007669"/>
    <property type="project" value="InterPro"/>
</dbReference>